<reference evidence="1 2" key="1">
    <citation type="submission" date="2015-08" db="EMBL/GenBank/DDBJ databases">
        <title>Next Generation Sequencing and Analysis of the Genome of Puccinia sorghi L Schw, the Causal Agent of Maize Common Rust.</title>
        <authorList>
            <person name="Rochi L."/>
            <person name="Burguener G."/>
            <person name="Darino M."/>
            <person name="Turjanski A."/>
            <person name="Kreff E."/>
            <person name="Dieguez M.J."/>
            <person name="Sacco F."/>
        </authorList>
    </citation>
    <scope>NUCLEOTIDE SEQUENCE [LARGE SCALE GENOMIC DNA]</scope>
    <source>
        <strain evidence="1 2">RO10H11247</strain>
    </source>
</reference>
<comment type="caution">
    <text evidence="1">The sequence shown here is derived from an EMBL/GenBank/DDBJ whole genome shotgun (WGS) entry which is preliminary data.</text>
</comment>
<keyword evidence="2" id="KW-1185">Reference proteome</keyword>
<evidence type="ECO:0000313" key="2">
    <source>
        <dbReference type="Proteomes" id="UP000037035"/>
    </source>
</evidence>
<name>A0A0L6VPL0_9BASI</name>
<gene>
    <name evidence="1" type="ORF">VP01_1313g2</name>
</gene>
<proteinExistence type="predicted"/>
<sequence>MPTHCLAVKGHFYELPLPPLECRSIPLNCHAMAFVPDHSFELPHTMQRQDIPLNNYALPCSDRPFLLLATVSLAVPGHSLKFPCTAFQCNTIPLNCPALPCVLGHSFKIHPLSCMPDHFFEFPHISFQCQEIPLSYHTFPCSARPFFLNFETLSFMLRTAWECHVIPLNCHELPCSDRSLLLISKHFLAVIHLNFHALPFMPGHSFELPCISLQCQAIPLNCHALCQAIPLNCNTFPCSCSFEFQSTPFQCQVITLHCYALYCSSRQFILILMHSLAVRSHSFDFLCNLSQLQAILLKSYTLPGTSKPLLLIAMNLLKFPDYVRNWLVLHIMFV</sequence>
<dbReference type="VEuPathDB" id="FungiDB:VP01_1313g2"/>
<evidence type="ECO:0000313" key="1">
    <source>
        <dbReference type="EMBL" id="KNZ62100.1"/>
    </source>
</evidence>
<organism evidence="1 2">
    <name type="scientific">Puccinia sorghi</name>
    <dbReference type="NCBI Taxonomy" id="27349"/>
    <lineage>
        <taxon>Eukaryota</taxon>
        <taxon>Fungi</taxon>
        <taxon>Dikarya</taxon>
        <taxon>Basidiomycota</taxon>
        <taxon>Pucciniomycotina</taxon>
        <taxon>Pucciniomycetes</taxon>
        <taxon>Pucciniales</taxon>
        <taxon>Pucciniaceae</taxon>
        <taxon>Puccinia</taxon>
    </lineage>
</organism>
<dbReference type="EMBL" id="LAVV01003488">
    <property type="protein sequence ID" value="KNZ62100.1"/>
    <property type="molecule type" value="Genomic_DNA"/>
</dbReference>
<accession>A0A0L6VPL0</accession>
<dbReference type="Proteomes" id="UP000037035">
    <property type="component" value="Unassembled WGS sequence"/>
</dbReference>
<protein>
    <submittedName>
        <fullName evidence="1">Uncharacterized protein</fullName>
    </submittedName>
</protein>
<dbReference type="AlphaFoldDB" id="A0A0L6VPL0"/>